<sequence>MAGDILSFIEEYVVEPFKYATSDWLKILIGVSLLFLYYAISLIVYGILSLFFGPFSLVFILLLKIIFTIPLAGYYIEVIRNTLKGLDTLPSWFNIVRILIDGLLYKIAYSIALFLYTLIFVLPVILIGFILLTIFRDLSSYIPWIVLLSLFILGGLVIYMVVILIVFWICVPLATVNFAKKGFFGFFNIWGILKKFSFEYLAIWVLYKIVPVIILLPIGICLDIFMLIPFVNILVLLLVILLVVIIGPVLGFILEVMFHRAVAKYYRERE</sequence>
<gene>
    <name evidence="2" type="ORF">EYH55_02655</name>
</gene>
<protein>
    <submittedName>
        <fullName evidence="2">DUF4013 domain-containing protein</fullName>
    </submittedName>
</protein>
<feature type="transmembrane region" description="Helical" evidence="1">
    <location>
        <begin position="205"/>
        <end position="228"/>
    </location>
</feature>
<feature type="transmembrane region" description="Helical" evidence="1">
    <location>
        <begin position="144"/>
        <end position="169"/>
    </location>
</feature>
<feature type="transmembrane region" description="Helical" evidence="1">
    <location>
        <begin position="55"/>
        <end position="76"/>
    </location>
</feature>
<organism evidence="2 3">
    <name type="scientific">Methanothermococcus okinawensis</name>
    <dbReference type="NCBI Taxonomy" id="155863"/>
    <lineage>
        <taxon>Archaea</taxon>
        <taxon>Methanobacteriati</taxon>
        <taxon>Methanobacteriota</taxon>
        <taxon>Methanomada group</taxon>
        <taxon>Methanococci</taxon>
        <taxon>Methanococcales</taxon>
        <taxon>Methanococcaceae</taxon>
        <taxon>Methanothermococcus</taxon>
    </lineage>
</organism>
<feature type="transmembrane region" description="Helical" evidence="1">
    <location>
        <begin position="107"/>
        <end position="132"/>
    </location>
</feature>
<dbReference type="AlphaFoldDB" id="A0A833EDM9"/>
<evidence type="ECO:0000313" key="3">
    <source>
        <dbReference type="Proteomes" id="UP000623215"/>
    </source>
</evidence>
<keyword evidence="1" id="KW-0472">Membrane</keyword>
<evidence type="ECO:0000313" key="2">
    <source>
        <dbReference type="EMBL" id="HIQ32363.1"/>
    </source>
</evidence>
<keyword evidence="1" id="KW-0812">Transmembrane</keyword>
<reference evidence="2" key="1">
    <citation type="journal article" date="2020" name="ISME J.">
        <title>Gammaproteobacteria mediating utilization of methyl-, sulfur- and petroleum organic compounds in deep ocean hydrothermal plumes.</title>
        <authorList>
            <person name="Zhou Z."/>
            <person name="Liu Y."/>
            <person name="Pan J."/>
            <person name="Cron B.R."/>
            <person name="Toner B.M."/>
            <person name="Anantharaman K."/>
            <person name="Breier J.A."/>
            <person name="Dick G.J."/>
            <person name="Li M."/>
        </authorList>
    </citation>
    <scope>NUCLEOTIDE SEQUENCE</scope>
    <source>
        <strain evidence="2">SZUA-1534</strain>
    </source>
</reference>
<keyword evidence="1" id="KW-1133">Transmembrane helix</keyword>
<dbReference type="InterPro" id="IPR025098">
    <property type="entry name" value="DUF4013"/>
</dbReference>
<comment type="caution">
    <text evidence="2">The sequence shown here is derived from an EMBL/GenBank/DDBJ whole genome shotgun (WGS) entry which is preliminary data.</text>
</comment>
<feature type="transmembrane region" description="Helical" evidence="1">
    <location>
        <begin position="234"/>
        <end position="258"/>
    </location>
</feature>
<accession>A0A833EDM9</accession>
<dbReference type="Proteomes" id="UP000623215">
    <property type="component" value="Unassembled WGS sequence"/>
</dbReference>
<dbReference type="EMBL" id="DQVW01000045">
    <property type="protein sequence ID" value="HIQ32363.1"/>
    <property type="molecule type" value="Genomic_DNA"/>
</dbReference>
<proteinExistence type="predicted"/>
<evidence type="ECO:0000256" key="1">
    <source>
        <dbReference type="SAM" id="Phobius"/>
    </source>
</evidence>
<name>A0A833EDM9_9EURY</name>
<feature type="transmembrane region" description="Helical" evidence="1">
    <location>
        <begin position="27"/>
        <end position="48"/>
    </location>
</feature>
<dbReference type="Pfam" id="PF13197">
    <property type="entry name" value="DUF4013"/>
    <property type="match status" value="1"/>
</dbReference>